<proteinExistence type="inferred from homology"/>
<reference evidence="11 12" key="1">
    <citation type="submission" date="2006-10" db="EMBL/GenBank/DDBJ databases">
        <title>The Genome Sequence of Batrachochytrium dendrobatidis JEL423.</title>
        <authorList>
            <consortium name="The Broad Institute Genome Sequencing Platform"/>
            <person name="Birren B."/>
            <person name="Lander E."/>
            <person name="Galagan J."/>
            <person name="Cuomo C."/>
            <person name="Devon K."/>
            <person name="Jaffe D."/>
            <person name="Butler J."/>
            <person name="Alvarez P."/>
            <person name="Gnerre S."/>
            <person name="Grabherr M."/>
            <person name="Kleber M."/>
            <person name="Mauceli E."/>
            <person name="Brockman W."/>
            <person name="Young S."/>
            <person name="LaButti K."/>
            <person name="Sykes S."/>
            <person name="DeCaprio D."/>
            <person name="Crawford M."/>
            <person name="Koehrsen M."/>
            <person name="Engels R."/>
            <person name="Montgomery P."/>
            <person name="Pearson M."/>
            <person name="Howarth C."/>
            <person name="Larson L."/>
            <person name="White J."/>
            <person name="O'Leary S."/>
            <person name="Kodira C."/>
            <person name="Zeng Q."/>
            <person name="Yandava C."/>
            <person name="Alvarado L."/>
            <person name="Longcore J."/>
            <person name="James T."/>
        </authorList>
    </citation>
    <scope>NUCLEOTIDE SEQUENCE [LARGE SCALE GENOMIC DNA]</scope>
    <source>
        <strain evidence="11 12">JEL423</strain>
    </source>
</reference>
<dbReference type="PROSITE" id="PS50892">
    <property type="entry name" value="V_SNARE"/>
    <property type="match status" value="1"/>
</dbReference>
<evidence type="ECO:0000256" key="2">
    <source>
        <dbReference type="ARBA" id="ARBA00022448"/>
    </source>
</evidence>
<keyword evidence="5 9" id="KW-1133">Transmembrane helix</keyword>
<evidence type="ECO:0000256" key="6">
    <source>
        <dbReference type="ARBA" id="ARBA00023136"/>
    </source>
</evidence>
<evidence type="ECO:0000256" key="5">
    <source>
        <dbReference type="ARBA" id="ARBA00022989"/>
    </source>
</evidence>
<dbReference type="Proteomes" id="UP000077115">
    <property type="component" value="Unassembled WGS sequence"/>
</dbReference>
<evidence type="ECO:0000259" key="10">
    <source>
        <dbReference type="PROSITE" id="PS50892"/>
    </source>
</evidence>
<dbReference type="GO" id="GO:0016020">
    <property type="term" value="C:membrane"/>
    <property type="evidence" value="ECO:0007669"/>
    <property type="project" value="InterPro"/>
</dbReference>
<dbReference type="VEuPathDB" id="FungiDB:BDEG_22280"/>
<name>A0A177WEW4_BATDL</name>
<dbReference type="PRINTS" id="PR00219">
    <property type="entry name" value="SYNAPTOBREVN"/>
</dbReference>
<dbReference type="GO" id="GO:0015031">
    <property type="term" value="P:protein transport"/>
    <property type="evidence" value="ECO:0007669"/>
    <property type="project" value="UniProtKB-KW"/>
</dbReference>
<dbReference type="FunFam" id="1.20.5.110:FF:000004">
    <property type="entry name" value="Vesicle-associated membrane protein 7"/>
    <property type="match status" value="1"/>
</dbReference>
<dbReference type="eggNOG" id="KOG0860">
    <property type="taxonomic scope" value="Eukaryota"/>
</dbReference>
<keyword evidence="3 9" id="KW-0812">Transmembrane</keyword>
<dbReference type="GO" id="GO:0016192">
    <property type="term" value="P:vesicle-mediated transport"/>
    <property type="evidence" value="ECO:0007669"/>
    <property type="project" value="InterPro"/>
</dbReference>
<evidence type="ECO:0000256" key="8">
    <source>
        <dbReference type="PROSITE-ProRule" id="PRU00290"/>
    </source>
</evidence>
<evidence type="ECO:0000256" key="3">
    <source>
        <dbReference type="ARBA" id="ARBA00022692"/>
    </source>
</evidence>
<keyword evidence="8" id="KW-0175">Coiled coil</keyword>
<dbReference type="STRING" id="403673.A0A177WEW4"/>
<sequence length="141" mass="15225">MSTTIEIPSPTISAPRTSPVKVTVARNQTGKHIQAQMQSTTDASSQKSAHVQGQVDEVIGIMHSNIDKVVQRGENLNSLQNKTDELNQGALQFKRGTTTLKNEMWWKNTKLNLIVAGVVACVLTIVIIAVVGMPRAAPSHA</sequence>
<organism evidence="11 12">
    <name type="scientific">Batrachochytrium dendrobatidis (strain JEL423)</name>
    <dbReference type="NCBI Taxonomy" id="403673"/>
    <lineage>
        <taxon>Eukaryota</taxon>
        <taxon>Fungi</taxon>
        <taxon>Fungi incertae sedis</taxon>
        <taxon>Chytridiomycota</taxon>
        <taxon>Chytridiomycota incertae sedis</taxon>
        <taxon>Chytridiomycetes</taxon>
        <taxon>Rhizophydiales</taxon>
        <taxon>Rhizophydiales incertae sedis</taxon>
        <taxon>Batrachochytrium</taxon>
    </lineage>
</organism>
<comment type="subcellular location">
    <subcellularLocation>
        <location evidence="7">Endomembrane system</location>
        <topology evidence="7">Single-pass type IV membrane protein</topology>
    </subcellularLocation>
</comment>
<keyword evidence="4" id="KW-0653">Protein transport</keyword>
<dbReference type="InterPro" id="IPR042855">
    <property type="entry name" value="V_SNARE_CC"/>
</dbReference>
<evidence type="ECO:0000256" key="9">
    <source>
        <dbReference type="SAM" id="Phobius"/>
    </source>
</evidence>
<protein>
    <recommendedName>
        <fullName evidence="10">V-SNARE coiled-coil homology domain-containing protein</fullName>
    </recommendedName>
</protein>
<dbReference type="SUPFAM" id="SSF58038">
    <property type="entry name" value="SNARE fusion complex"/>
    <property type="match status" value="1"/>
</dbReference>
<feature type="domain" description="V-SNARE coiled-coil homology" evidence="10">
    <location>
        <begin position="47"/>
        <end position="107"/>
    </location>
</feature>
<dbReference type="Pfam" id="PF00957">
    <property type="entry name" value="Synaptobrevin"/>
    <property type="match status" value="1"/>
</dbReference>
<keyword evidence="6 9" id="KW-0472">Membrane</keyword>
<evidence type="ECO:0000256" key="7">
    <source>
        <dbReference type="ARBA" id="ARBA00046280"/>
    </source>
</evidence>
<keyword evidence="2" id="KW-0813">Transport</keyword>
<comment type="similarity">
    <text evidence="1">Belongs to the synaptobrevin family.</text>
</comment>
<evidence type="ECO:0000313" key="12">
    <source>
        <dbReference type="Proteomes" id="UP000077115"/>
    </source>
</evidence>
<dbReference type="AlphaFoldDB" id="A0A177WEW4"/>
<dbReference type="EMBL" id="DS022301">
    <property type="protein sequence ID" value="OAJ38336.1"/>
    <property type="molecule type" value="Genomic_DNA"/>
</dbReference>
<evidence type="ECO:0000256" key="1">
    <source>
        <dbReference type="ARBA" id="ARBA00008025"/>
    </source>
</evidence>
<dbReference type="GO" id="GO:0012505">
    <property type="term" value="C:endomembrane system"/>
    <property type="evidence" value="ECO:0007669"/>
    <property type="project" value="UniProtKB-SubCell"/>
</dbReference>
<gene>
    <name evidence="11" type="ORF">BDEG_22280</name>
</gene>
<dbReference type="PANTHER" id="PTHR45701">
    <property type="entry name" value="SYNAPTOBREVIN FAMILY MEMBER"/>
    <property type="match status" value="1"/>
</dbReference>
<accession>A0A177WEW4</accession>
<dbReference type="InterPro" id="IPR001388">
    <property type="entry name" value="Synaptobrevin-like"/>
</dbReference>
<evidence type="ECO:0000313" key="11">
    <source>
        <dbReference type="EMBL" id="OAJ38336.1"/>
    </source>
</evidence>
<evidence type="ECO:0000256" key="4">
    <source>
        <dbReference type="ARBA" id="ARBA00022927"/>
    </source>
</evidence>
<dbReference type="Gene3D" id="1.20.5.110">
    <property type="match status" value="1"/>
</dbReference>
<dbReference type="InterPro" id="IPR016444">
    <property type="entry name" value="Synaptobrevin/VAMP"/>
</dbReference>
<reference evidence="11 12" key="2">
    <citation type="submission" date="2016-05" db="EMBL/GenBank/DDBJ databases">
        <title>Lineage-specific infection strategies underlie the spectrum of fungal disease in amphibians.</title>
        <authorList>
            <person name="Cuomo C.A."/>
            <person name="Farrer R.A."/>
            <person name="James T."/>
            <person name="Longcore J."/>
            <person name="Birren B."/>
        </authorList>
    </citation>
    <scope>NUCLEOTIDE SEQUENCE [LARGE SCALE GENOMIC DNA]</scope>
    <source>
        <strain evidence="11 12">JEL423</strain>
    </source>
</reference>
<feature type="transmembrane region" description="Helical" evidence="9">
    <location>
        <begin position="111"/>
        <end position="133"/>
    </location>
</feature>
<dbReference type="GO" id="GO:0005737">
    <property type="term" value="C:cytoplasm"/>
    <property type="evidence" value="ECO:0007669"/>
    <property type="project" value="UniProtKB-ARBA"/>
</dbReference>